<keyword evidence="8" id="KW-0812">Transmembrane</keyword>
<evidence type="ECO:0000256" key="5">
    <source>
        <dbReference type="ARBA" id="ARBA00022821"/>
    </source>
</evidence>
<dbReference type="InterPro" id="IPR045344">
    <property type="entry name" value="C-JID"/>
</dbReference>
<dbReference type="SUPFAM" id="SSF46785">
    <property type="entry name" value="Winged helix' DNA-binding domain"/>
    <property type="match status" value="1"/>
</dbReference>
<reference evidence="10" key="1">
    <citation type="journal article" date="2014" name="Nat. Commun.">
        <title>The emerging biofuel crop Camelina sativa retains a highly undifferentiated hexaploid genome structure.</title>
        <authorList>
            <person name="Kagale S."/>
            <person name="Koh C."/>
            <person name="Nixon J."/>
            <person name="Bollina V."/>
            <person name="Clarke W.E."/>
            <person name="Tuteja R."/>
            <person name="Spillane C."/>
            <person name="Robinson S.J."/>
            <person name="Links M.G."/>
            <person name="Clarke C."/>
            <person name="Higgins E.E."/>
            <person name="Huebert T."/>
            <person name="Sharpe A.G."/>
            <person name="Parkin I.A."/>
        </authorList>
    </citation>
    <scope>NUCLEOTIDE SEQUENCE [LARGE SCALE GENOMIC DNA]</scope>
    <source>
        <strain evidence="10">cv. DH55</strain>
    </source>
</reference>
<dbReference type="InterPro" id="IPR011713">
    <property type="entry name" value="Leu-rich_rpt_3"/>
</dbReference>
<dbReference type="Pfam" id="PF20160">
    <property type="entry name" value="C-JID"/>
    <property type="match status" value="1"/>
</dbReference>
<protein>
    <recommendedName>
        <fullName evidence="1">ADP-ribosyl cyclase/cyclic ADP-ribose hydrolase</fullName>
        <ecNumber evidence="1">3.2.2.6</ecNumber>
    </recommendedName>
</protein>
<evidence type="ECO:0000313" key="11">
    <source>
        <dbReference type="RefSeq" id="XP_010435732.1"/>
    </source>
</evidence>
<dbReference type="PANTHER" id="PTHR11017:SF411">
    <property type="entry name" value="ADP-RIBOSYL CYCLASE_CYCLIC ADP-RIBOSE HYDROLASE-RELATED"/>
    <property type="match status" value="1"/>
</dbReference>
<dbReference type="GeneID" id="104719501"/>
<organism evidence="10 11">
    <name type="scientific">Camelina sativa</name>
    <name type="common">False flax</name>
    <name type="synonym">Myagrum sativum</name>
    <dbReference type="NCBI Taxonomy" id="90675"/>
    <lineage>
        <taxon>Eukaryota</taxon>
        <taxon>Viridiplantae</taxon>
        <taxon>Streptophyta</taxon>
        <taxon>Embryophyta</taxon>
        <taxon>Tracheophyta</taxon>
        <taxon>Spermatophyta</taxon>
        <taxon>Magnoliopsida</taxon>
        <taxon>eudicotyledons</taxon>
        <taxon>Gunneridae</taxon>
        <taxon>Pentapetalae</taxon>
        <taxon>rosids</taxon>
        <taxon>malvids</taxon>
        <taxon>Brassicales</taxon>
        <taxon>Brassicaceae</taxon>
        <taxon>Camelineae</taxon>
        <taxon>Camelina</taxon>
    </lineage>
</organism>
<dbReference type="SUPFAM" id="SSF52540">
    <property type="entry name" value="P-loop containing nucleoside triphosphate hydrolases"/>
    <property type="match status" value="1"/>
</dbReference>
<keyword evidence="8" id="KW-0472">Membrane</keyword>
<dbReference type="InterPro" id="IPR035897">
    <property type="entry name" value="Toll_tir_struct_dom_sf"/>
</dbReference>
<dbReference type="InterPro" id="IPR027417">
    <property type="entry name" value="P-loop_NTPase"/>
</dbReference>
<dbReference type="InterPro" id="IPR044974">
    <property type="entry name" value="Disease_R_plants"/>
</dbReference>
<evidence type="ECO:0000256" key="8">
    <source>
        <dbReference type="SAM" id="Phobius"/>
    </source>
</evidence>
<proteinExistence type="predicted"/>
<dbReference type="Proteomes" id="UP000694864">
    <property type="component" value="Chromosome 10"/>
</dbReference>
<evidence type="ECO:0000313" key="10">
    <source>
        <dbReference type="Proteomes" id="UP000694864"/>
    </source>
</evidence>
<feature type="transmembrane region" description="Helical" evidence="8">
    <location>
        <begin position="6"/>
        <end position="28"/>
    </location>
</feature>
<dbReference type="Gene3D" id="3.40.50.300">
    <property type="entry name" value="P-loop containing nucleotide triphosphate hydrolases"/>
    <property type="match status" value="1"/>
</dbReference>
<evidence type="ECO:0000256" key="4">
    <source>
        <dbReference type="ARBA" id="ARBA00022801"/>
    </source>
</evidence>
<evidence type="ECO:0000256" key="1">
    <source>
        <dbReference type="ARBA" id="ARBA00011982"/>
    </source>
</evidence>
<keyword evidence="5" id="KW-0611">Plant defense</keyword>
<dbReference type="RefSeq" id="XP_010435732.1">
    <property type="nucleotide sequence ID" value="XM_010437430.2"/>
</dbReference>
<sequence length="1048" mass="120125">MDSSFYYGFCVAAITFFTLFGTILFMFYGKIKSHQENKTVGASSSTLSLTATPSSLSRTRKHHVFPSFHGADVRKTFLTHILKEFKGKGIDPFIDNDIERSKSIGPELIEAIRGSKIVIVLLSRNYASSSWCLNELVEIMKCREEFGKTVMTIFYEVDPTDVKKQTGDFGKVFKRTCKDKTKDEIKTWKKVLEDVATIAGEHSRNWDNEAAMTEKIATDVSNMLNSSSPSRDFDGLIGMGAHMKEMESLLSLGYDDVRMIGIWGPSGIGKTTIARVLYSQFSENFELSVFMENIKESTYTRPVCSDEYSAKMQLQKIFMSQIINHKDMELPHLGIVQDRLSDKKVLIVLDGINQSMQLDAIAKETRWFGHGSRIIITTQDQKLLKAHGINHIYKVEFPSAYEAYQMFCVYAFGQIFPKDGFEELSWEVTKLLGNLPLGLRVMGSHFRGMSRHEWVSEVPRLKNRLDAGIQSILKFSYDALCDEDKDLFLHIACIFNNTEMVKVEDYLALSFLDVRQGLQVLAEKSLITIEVIRIDYTRIDMHNLLVQLGREIVRRKPGHQSIREPGKRRFLVDAKDIYEVLTDNTGSRNIIGILLEVKTISGKLNISGRAFEKMSNLKFLMFHGPYEYDKEKDKLYLPQGLNNLPRKLRIIRWNWFPLICLPSNFCTEYLVELRMWNSKLQNLWQGYQPLGSLKIMDLRESKHLKELPDLSSATNLEELNLFKCSSLAELPSSVGNLQKLQEFNLHGCSKLEVLPTNINLESLNNLDLNDCLLIKKFPEISTNIKNLKLMRTAIIEVPSKIKTWSHLHKLEMSYNEDLKEFPHALEIITSLYFNDTEMQEIPPWVMKVSRLQLLTLYGCKKLITIPQLSDSLLTLSAIHCESLESLDISFHNHLLDSLRFVNCFKLNKEARELIKTSSTRMFLPGKEVPANFTYRANPGSSVIVNLNQRPLSTTCRFKACILLVTQDDKEKGANGKRFGVTHRLRDKNKFGVDIPCRPSYYYEFPPILAEHLFTFEFEADVTSIELLFSFHVHKSDEVMIKECGVLLL</sequence>
<keyword evidence="2" id="KW-0433">Leucine-rich repeat</keyword>
<dbReference type="Gene3D" id="1.10.8.430">
    <property type="entry name" value="Helical domain of apoptotic protease-activating factors"/>
    <property type="match status" value="1"/>
</dbReference>
<evidence type="ECO:0000256" key="7">
    <source>
        <dbReference type="ARBA" id="ARBA00047304"/>
    </source>
</evidence>
<dbReference type="Gene3D" id="3.80.10.10">
    <property type="entry name" value="Ribonuclease Inhibitor"/>
    <property type="match status" value="2"/>
</dbReference>
<dbReference type="Gene3D" id="3.40.50.10140">
    <property type="entry name" value="Toll/interleukin-1 receptor homology (TIR) domain"/>
    <property type="match status" value="1"/>
</dbReference>
<evidence type="ECO:0000259" key="9">
    <source>
        <dbReference type="PROSITE" id="PS50104"/>
    </source>
</evidence>
<reference evidence="11" key="2">
    <citation type="submission" date="2025-08" db="UniProtKB">
        <authorList>
            <consortium name="RefSeq"/>
        </authorList>
    </citation>
    <scope>IDENTIFICATION</scope>
    <source>
        <tissue evidence="11">Leaf</tissue>
    </source>
</reference>
<dbReference type="InterPro" id="IPR042197">
    <property type="entry name" value="Apaf_helical"/>
</dbReference>
<evidence type="ECO:0000256" key="3">
    <source>
        <dbReference type="ARBA" id="ARBA00022737"/>
    </source>
</evidence>
<evidence type="ECO:0000256" key="6">
    <source>
        <dbReference type="ARBA" id="ARBA00023027"/>
    </source>
</evidence>
<gene>
    <name evidence="11" type="primary">LOC104719501</name>
</gene>
<evidence type="ECO:0000256" key="2">
    <source>
        <dbReference type="ARBA" id="ARBA00022614"/>
    </source>
</evidence>
<dbReference type="PROSITE" id="PS50104">
    <property type="entry name" value="TIR"/>
    <property type="match status" value="1"/>
</dbReference>
<dbReference type="Pfam" id="PF23282">
    <property type="entry name" value="WHD_ROQ1"/>
    <property type="match status" value="1"/>
</dbReference>
<dbReference type="InterPro" id="IPR032675">
    <property type="entry name" value="LRR_dom_sf"/>
</dbReference>
<dbReference type="Pfam" id="PF00931">
    <property type="entry name" value="NB-ARC"/>
    <property type="match status" value="1"/>
</dbReference>
<dbReference type="SMART" id="SM00255">
    <property type="entry name" value="TIR"/>
    <property type="match status" value="1"/>
</dbReference>
<keyword evidence="6" id="KW-0520">NAD</keyword>
<feature type="domain" description="TIR" evidence="9">
    <location>
        <begin position="60"/>
        <end position="224"/>
    </location>
</feature>
<dbReference type="InterPro" id="IPR036390">
    <property type="entry name" value="WH_DNA-bd_sf"/>
</dbReference>
<keyword evidence="8" id="KW-1133">Transmembrane helix</keyword>
<dbReference type="SUPFAM" id="SSF52200">
    <property type="entry name" value="Toll/Interleukin receptor TIR domain"/>
    <property type="match status" value="1"/>
</dbReference>
<keyword evidence="4" id="KW-0378">Hydrolase</keyword>
<dbReference type="InterPro" id="IPR000157">
    <property type="entry name" value="TIR_dom"/>
</dbReference>
<comment type="catalytic activity">
    <reaction evidence="7">
        <text>NAD(+) + H2O = ADP-D-ribose + nicotinamide + H(+)</text>
        <dbReference type="Rhea" id="RHEA:16301"/>
        <dbReference type="ChEBI" id="CHEBI:15377"/>
        <dbReference type="ChEBI" id="CHEBI:15378"/>
        <dbReference type="ChEBI" id="CHEBI:17154"/>
        <dbReference type="ChEBI" id="CHEBI:57540"/>
        <dbReference type="ChEBI" id="CHEBI:57967"/>
        <dbReference type="EC" id="3.2.2.6"/>
    </reaction>
    <physiologicalReaction direction="left-to-right" evidence="7">
        <dbReference type="Rhea" id="RHEA:16302"/>
    </physiologicalReaction>
</comment>
<accession>A0ABM0U4L6</accession>
<name>A0ABM0U4L6_CAMSA</name>
<dbReference type="InterPro" id="IPR002182">
    <property type="entry name" value="NB-ARC"/>
</dbReference>
<keyword evidence="10" id="KW-1185">Reference proteome</keyword>
<dbReference type="Pfam" id="PF07725">
    <property type="entry name" value="LRR_3"/>
    <property type="match status" value="1"/>
</dbReference>
<keyword evidence="3" id="KW-0677">Repeat</keyword>
<dbReference type="PANTHER" id="PTHR11017">
    <property type="entry name" value="LEUCINE-RICH REPEAT-CONTAINING PROTEIN"/>
    <property type="match status" value="1"/>
</dbReference>
<dbReference type="EC" id="3.2.2.6" evidence="1"/>
<dbReference type="Pfam" id="PF01582">
    <property type="entry name" value="TIR"/>
    <property type="match status" value="1"/>
</dbReference>
<dbReference type="PRINTS" id="PR00364">
    <property type="entry name" value="DISEASERSIST"/>
</dbReference>
<dbReference type="InterPro" id="IPR058192">
    <property type="entry name" value="WHD_ROQ1-like"/>
</dbReference>
<dbReference type="SUPFAM" id="SSF52058">
    <property type="entry name" value="L domain-like"/>
    <property type="match status" value="1"/>
</dbReference>